<dbReference type="PROSITE" id="PS01358">
    <property type="entry name" value="ZF_RANBP2_1"/>
    <property type="match status" value="1"/>
</dbReference>
<reference evidence="8" key="3">
    <citation type="submission" date="2025-09" db="UniProtKB">
        <authorList>
            <consortium name="Ensembl"/>
        </authorList>
    </citation>
    <scope>IDENTIFICATION</scope>
</reference>
<dbReference type="InterPro" id="IPR036443">
    <property type="entry name" value="Znf_RanBP2_sf"/>
</dbReference>
<dbReference type="PROSITE" id="PS50199">
    <property type="entry name" value="ZF_RANBP2_2"/>
    <property type="match status" value="1"/>
</dbReference>
<dbReference type="PANTHER" id="PTHR23111:SF64">
    <property type="entry name" value="TESTIS-EXPRESSED PROTEIN 13A"/>
    <property type="match status" value="1"/>
</dbReference>
<keyword evidence="3 5" id="KW-0863">Zinc-finger</keyword>
<evidence type="ECO:0000256" key="6">
    <source>
        <dbReference type="SAM" id="Coils"/>
    </source>
</evidence>
<name>A0A8I3WBQ2_CALJA</name>
<dbReference type="SMART" id="SM00547">
    <property type="entry name" value="ZnF_RBZ"/>
    <property type="match status" value="1"/>
</dbReference>
<dbReference type="AlphaFoldDB" id="A0A8I3WBQ2"/>
<dbReference type="Ensembl" id="ENSCJAT00000133883.1">
    <property type="protein sequence ID" value="ENSCJAP00000091021.1"/>
    <property type="gene ID" value="ENSCJAG00000081533.1"/>
</dbReference>
<comment type="similarity">
    <text evidence="1">Belongs to the TEX13 family.</text>
</comment>
<dbReference type="RefSeq" id="XP_035145138.1">
    <property type="nucleotide sequence ID" value="XM_035289247.1"/>
</dbReference>
<dbReference type="Pfam" id="PF22835">
    <property type="entry name" value="TEX13B-like_middle"/>
    <property type="match status" value="1"/>
</dbReference>
<accession>A0A8I3WBQ2</accession>
<dbReference type="InterPro" id="IPR001876">
    <property type="entry name" value="Znf_RanBP2"/>
</dbReference>
<dbReference type="OrthoDB" id="448399at2759"/>
<dbReference type="Gene3D" id="4.10.1060.10">
    <property type="entry name" value="Zinc finger, RanBP2-type"/>
    <property type="match status" value="1"/>
</dbReference>
<evidence type="ECO:0000256" key="5">
    <source>
        <dbReference type="PROSITE-ProRule" id="PRU00322"/>
    </source>
</evidence>
<proteinExistence type="inferred from homology"/>
<dbReference type="Pfam" id="PF15186">
    <property type="entry name" value="TEX13"/>
    <property type="match status" value="1"/>
</dbReference>
<evidence type="ECO:0000313" key="9">
    <source>
        <dbReference type="Proteomes" id="UP000008225"/>
    </source>
</evidence>
<reference evidence="8" key="2">
    <citation type="submission" date="2025-08" db="UniProtKB">
        <authorList>
            <consortium name="Ensembl"/>
        </authorList>
    </citation>
    <scope>IDENTIFICATION</scope>
</reference>
<dbReference type="CTD" id="56157"/>
<dbReference type="GeneTree" id="ENSGT00940000164308"/>
<reference evidence="8 9" key="1">
    <citation type="submission" date="2009-03" db="EMBL/GenBank/DDBJ databases">
        <authorList>
            <person name="Warren W."/>
            <person name="Ye L."/>
            <person name="Minx P."/>
            <person name="Worley K."/>
            <person name="Gibbs R."/>
            <person name="Wilson R.K."/>
        </authorList>
    </citation>
    <scope>NUCLEOTIDE SEQUENCE [LARGE SCALE GENOMIC DNA]</scope>
</reference>
<keyword evidence="9" id="KW-1185">Reference proteome</keyword>
<keyword evidence="2" id="KW-0479">Metal-binding</keyword>
<keyword evidence="4" id="KW-0862">Zinc</keyword>
<dbReference type="GO" id="GO:0003729">
    <property type="term" value="F:mRNA binding"/>
    <property type="evidence" value="ECO:0007669"/>
    <property type="project" value="TreeGrafter"/>
</dbReference>
<gene>
    <name evidence="8" type="primary">TEX13A</name>
</gene>
<dbReference type="KEGG" id="cjc:103790319"/>
<dbReference type="InterPro" id="IPR049534">
    <property type="entry name" value="TEX13A/C/D_Znf"/>
</dbReference>
<dbReference type="OMA" id="NYTYWGQ"/>
<dbReference type="GeneID" id="103790319"/>
<evidence type="ECO:0000256" key="3">
    <source>
        <dbReference type="ARBA" id="ARBA00022771"/>
    </source>
</evidence>
<evidence type="ECO:0000256" key="4">
    <source>
        <dbReference type="ARBA" id="ARBA00022833"/>
    </source>
</evidence>
<dbReference type="PANTHER" id="PTHR23111">
    <property type="entry name" value="ZINC FINGER PROTEIN"/>
    <property type="match status" value="1"/>
</dbReference>
<dbReference type="GO" id="GO:0008270">
    <property type="term" value="F:zinc ion binding"/>
    <property type="evidence" value="ECO:0007669"/>
    <property type="project" value="UniProtKB-KW"/>
</dbReference>
<evidence type="ECO:0000259" key="7">
    <source>
        <dbReference type="PROSITE" id="PS50199"/>
    </source>
</evidence>
<dbReference type="Pfam" id="PF20864">
    <property type="entry name" value="Zn_ribbon_TEX13"/>
    <property type="match status" value="1"/>
</dbReference>
<feature type="coiled-coil region" evidence="6">
    <location>
        <begin position="108"/>
        <end position="142"/>
    </location>
</feature>
<feature type="domain" description="RanBP2-type" evidence="7">
    <location>
        <begin position="404"/>
        <end position="428"/>
    </location>
</feature>
<evidence type="ECO:0000256" key="2">
    <source>
        <dbReference type="ARBA" id="ARBA00022723"/>
    </source>
</evidence>
<evidence type="ECO:0000313" key="8">
    <source>
        <dbReference type="Ensembl" id="ENSCJAP00000091021.1"/>
    </source>
</evidence>
<protein>
    <submittedName>
        <fullName evidence="8">Testis expressed 13A</fullName>
    </submittedName>
</protein>
<dbReference type="InterPro" id="IPR028193">
    <property type="entry name" value="TEX13A-D_N"/>
</dbReference>
<dbReference type="InterPro" id="IPR054602">
    <property type="entry name" value="TEX13A/B_middle"/>
</dbReference>
<organism evidence="8 9">
    <name type="scientific">Callithrix jacchus</name>
    <name type="common">White-tufted-ear marmoset</name>
    <name type="synonym">Simia Jacchus</name>
    <dbReference type="NCBI Taxonomy" id="9483"/>
    <lineage>
        <taxon>Eukaryota</taxon>
        <taxon>Metazoa</taxon>
        <taxon>Chordata</taxon>
        <taxon>Craniata</taxon>
        <taxon>Vertebrata</taxon>
        <taxon>Euteleostomi</taxon>
        <taxon>Mammalia</taxon>
        <taxon>Eutheria</taxon>
        <taxon>Euarchontoglires</taxon>
        <taxon>Primates</taxon>
        <taxon>Haplorrhini</taxon>
        <taxon>Platyrrhini</taxon>
        <taxon>Cebidae</taxon>
        <taxon>Callitrichinae</taxon>
        <taxon>Callithrix</taxon>
        <taxon>Callithrix</taxon>
    </lineage>
</organism>
<dbReference type="Proteomes" id="UP000008225">
    <property type="component" value="Chromosome X"/>
</dbReference>
<keyword evidence="6" id="KW-0175">Coiled coil</keyword>
<dbReference type="SUPFAM" id="SSF90209">
    <property type="entry name" value="Ran binding protein zinc finger-like"/>
    <property type="match status" value="1"/>
</dbReference>
<sequence>MALRPEDTSSGFRHGSVVAFINEKMARHTKGPEFYLENISLSWEKVEDKLRAILENSEVHSEVKEACTWGTLALAVRFAHRQAQLQGHKVQWLHSFAKQRKSATQDLVSDLKKLRAQEEKECKEVASQLRMAQSRLLEVQKEQDMLIQKLLHAGLASPHEWEQVAGGPGLATARGVCTEGAGEEEEEVVVAAADASGGKGKEEKQRDVEAVTAPVEARSPPMEAMAAPMEAGAPPVEVEATSVEVGASPVEVGASPVEAGASPMETTQELERIILQLLGDDEQESYTCWGKTEGNLRSSETATSYFSETMKPSSTALTEPLTVQLPASFTYSYSSPLSTSSSAISTISPPSVTAPVPPQMPKWGPFDFSLWSDVGGYSLDPQEHPQDKKDSELHQQRRLPVYRRPGDWDCPWCKAVNFSRRDTCFNCGRGIWLQNPQ</sequence>
<evidence type="ECO:0000256" key="1">
    <source>
        <dbReference type="ARBA" id="ARBA00008287"/>
    </source>
</evidence>